<dbReference type="SUPFAM" id="SSF56784">
    <property type="entry name" value="HAD-like"/>
    <property type="match status" value="1"/>
</dbReference>
<reference evidence="1 2" key="1">
    <citation type="submission" date="2016-10" db="EMBL/GenBank/DDBJ databases">
        <authorList>
            <person name="de Groot N.N."/>
        </authorList>
    </citation>
    <scope>NUCLEOTIDE SEQUENCE [LARGE SCALE GENOMIC DNA]</scope>
    <source>
        <strain evidence="1 2">DSM 16859</strain>
    </source>
</reference>
<dbReference type="EMBL" id="FOGZ01000022">
    <property type="protein sequence ID" value="SER95558.1"/>
    <property type="molecule type" value="Genomic_DNA"/>
</dbReference>
<dbReference type="AlphaFoldDB" id="A0A1H9TEM1"/>
<evidence type="ECO:0000313" key="2">
    <source>
        <dbReference type="Proteomes" id="UP000198815"/>
    </source>
</evidence>
<dbReference type="PANTHER" id="PTHR43611:SF3">
    <property type="entry name" value="FLAVIN MONONUCLEOTIDE HYDROLASE 1, CHLOROPLATIC"/>
    <property type="match status" value="1"/>
</dbReference>
<evidence type="ECO:0000313" key="1">
    <source>
        <dbReference type="EMBL" id="SER95558.1"/>
    </source>
</evidence>
<dbReference type="GO" id="GO:0016787">
    <property type="term" value="F:hydrolase activity"/>
    <property type="evidence" value="ECO:0007669"/>
    <property type="project" value="UniProtKB-KW"/>
</dbReference>
<keyword evidence="2" id="KW-1185">Reference proteome</keyword>
<dbReference type="STRING" id="64702.SAMN05443377_1225"/>
<dbReference type="NCBIfam" id="TIGR01509">
    <property type="entry name" value="HAD-SF-IA-v3"/>
    <property type="match status" value="1"/>
</dbReference>
<dbReference type="RefSeq" id="WP_177170175.1">
    <property type="nucleotide sequence ID" value="NZ_FOGZ01000022.1"/>
</dbReference>
<organism evidence="1 2">
    <name type="scientific">Propionibacterium cyclohexanicum</name>
    <dbReference type="NCBI Taxonomy" id="64702"/>
    <lineage>
        <taxon>Bacteria</taxon>
        <taxon>Bacillati</taxon>
        <taxon>Actinomycetota</taxon>
        <taxon>Actinomycetes</taxon>
        <taxon>Propionibacteriales</taxon>
        <taxon>Propionibacteriaceae</taxon>
        <taxon>Propionibacterium</taxon>
    </lineage>
</organism>
<dbReference type="Proteomes" id="UP000198815">
    <property type="component" value="Unassembled WGS sequence"/>
</dbReference>
<gene>
    <name evidence="1" type="ORF">SAMN05443377_1225</name>
</gene>
<accession>A0A1H9TEM1</accession>
<dbReference type="InterPro" id="IPR023214">
    <property type="entry name" value="HAD_sf"/>
</dbReference>
<dbReference type="PANTHER" id="PTHR43611">
    <property type="entry name" value="ALPHA-D-GLUCOSE 1-PHOSPHATE PHOSPHATASE"/>
    <property type="match status" value="1"/>
</dbReference>
<proteinExistence type="predicted"/>
<name>A0A1H9TEM1_9ACTN</name>
<dbReference type="PRINTS" id="PR00413">
    <property type="entry name" value="HADHALOGNASE"/>
</dbReference>
<dbReference type="Gene3D" id="3.40.50.1000">
    <property type="entry name" value="HAD superfamily/HAD-like"/>
    <property type="match status" value="1"/>
</dbReference>
<sequence length="206" mass="22951">MTDGSSTESPIVVFDLGEVLSTPSGLIERLAGIVQRDTERFATAYWQGRDPYDRGESPQAYWRGVLDRLDIGPVPESLITELSDVDSAVWSTIRPAASQILEDLHNCGRKVAILSNAPTPLSRVARTTEWAAFVDWWFFSAELAMAKPDAEIYREVSTRLSVDPGRLVYFDDRQGNVDAARALGWRAFLWRSDSDTRAVLTSLALL</sequence>
<dbReference type="Pfam" id="PF00702">
    <property type="entry name" value="Hydrolase"/>
    <property type="match status" value="1"/>
</dbReference>
<protein>
    <submittedName>
        <fullName evidence="1">Putative hydrolase of the HAD superfamily</fullName>
    </submittedName>
</protein>
<dbReference type="InterPro" id="IPR036412">
    <property type="entry name" value="HAD-like_sf"/>
</dbReference>
<dbReference type="InterPro" id="IPR006439">
    <property type="entry name" value="HAD-SF_hydro_IA"/>
</dbReference>
<keyword evidence="1" id="KW-0378">Hydrolase</keyword>